<dbReference type="OrthoDB" id="10476657at2759"/>
<proteinExistence type="predicted"/>
<gene>
    <name evidence="2" type="ORF">BU26DRAFT_146070</name>
</gene>
<feature type="compositionally biased region" description="Polar residues" evidence="1">
    <location>
        <begin position="74"/>
        <end position="97"/>
    </location>
</feature>
<organism evidence="2 3">
    <name type="scientific">Trematosphaeria pertusa</name>
    <dbReference type="NCBI Taxonomy" id="390896"/>
    <lineage>
        <taxon>Eukaryota</taxon>
        <taxon>Fungi</taxon>
        <taxon>Dikarya</taxon>
        <taxon>Ascomycota</taxon>
        <taxon>Pezizomycotina</taxon>
        <taxon>Dothideomycetes</taxon>
        <taxon>Pleosporomycetidae</taxon>
        <taxon>Pleosporales</taxon>
        <taxon>Massarineae</taxon>
        <taxon>Trematosphaeriaceae</taxon>
        <taxon>Trematosphaeria</taxon>
    </lineage>
</organism>
<dbReference type="EMBL" id="ML987190">
    <property type="protein sequence ID" value="KAF2254824.1"/>
    <property type="molecule type" value="Genomic_DNA"/>
</dbReference>
<protein>
    <submittedName>
        <fullName evidence="2">Uncharacterized protein</fullName>
    </submittedName>
</protein>
<keyword evidence="3" id="KW-1185">Reference proteome</keyword>
<dbReference type="AlphaFoldDB" id="A0A6A6IWQ8"/>
<dbReference type="Proteomes" id="UP000800094">
    <property type="component" value="Unassembled WGS sequence"/>
</dbReference>
<sequence length="130" mass="14291">MDSGKGRKRPWEEDSPIDSQFKRRDPPTPTAAGVRPPPLPQHAGPYSGDTQTLSQRRLPPLYTPFCSASGGPLASSSIHPPSQAQDASESRPRSQSLFDVFQHPPRLWLDSGPARLPYVSNFEALFLAKN</sequence>
<evidence type="ECO:0000256" key="1">
    <source>
        <dbReference type="SAM" id="MobiDB-lite"/>
    </source>
</evidence>
<evidence type="ECO:0000313" key="3">
    <source>
        <dbReference type="Proteomes" id="UP000800094"/>
    </source>
</evidence>
<dbReference type="RefSeq" id="XP_033689828.1">
    <property type="nucleotide sequence ID" value="XM_033819900.1"/>
</dbReference>
<dbReference type="GeneID" id="54573230"/>
<feature type="region of interest" description="Disordered" evidence="1">
    <location>
        <begin position="1"/>
        <end position="97"/>
    </location>
</feature>
<reference evidence="2" key="1">
    <citation type="journal article" date="2020" name="Stud. Mycol.">
        <title>101 Dothideomycetes genomes: a test case for predicting lifestyles and emergence of pathogens.</title>
        <authorList>
            <person name="Haridas S."/>
            <person name="Albert R."/>
            <person name="Binder M."/>
            <person name="Bloem J."/>
            <person name="Labutti K."/>
            <person name="Salamov A."/>
            <person name="Andreopoulos B."/>
            <person name="Baker S."/>
            <person name="Barry K."/>
            <person name="Bills G."/>
            <person name="Bluhm B."/>
            <person name="Cannon C."/>
            <person name="Castanera R."/>
            <person name="Culley D."/>
            <person name="Daum C."/>
            <person name="Ezra D."/>
            <person name="Gonzalez J."/>
            <person name="Henrissat B."/>
            <person name="Kuo A."/>
            <person name="Liang C."/>
            <person name="Lipzen A."/>
            <person name="Lutzoni F."/>
            <person name="Magnuson J."/>
            <person name="Mondo S."/>
            <person name="Nolan M."/>
            <person name="Ohm R."/>
            <person name="Pangilinan J."/>
            <person name="Park H.-J."/>
            <person name="Ramirez L."/>
            <person name="Alfaro M."/>
            <person name="Sun H."/>
            <person name="Tritt A."/>
            <person name="Yoshinaga Y."/>
            <person name="Zwiers L.-H."/>
            <person name="Turgeon B."/>
            <person name="Goodwin S."/>
            <person name="Spatafora J."/>
            <person name="Crous P."/>
            <person name="Grigoriev I."/>
        </authorList>
    </citation>
    <scope>NUCLEOTIDE SEQUENCE</scope>
    <source>
        <strain evidence="2">CBS 122368</strain>
    </source>
</reference>
<accession>A0A6A6IWQ8</accession>
<name>A0A6A6IWQ8_9PLEO</name>
<evidence type="ECO:0000313" key="2">
    <source>
        <dbReference type="EMBL" id="KAF2254824.1"/>
    </source>
</evidence>